<dbReference type="Pfam" id="PF03106">
    <property type="entry name" value="WRKY"/>
    <property type="match status" value="1"/>
</dbReference>
<dbReference type="InterPro" id="IPR003657">
    <property type="entry name" value="WRKY_dom"/>
</dbReference>
<evidence type="ECO:0000259" key="7">
    <source>
        <dbReference type="PROSITE" id="PS50811"/>
    </source>
</evidence>
<dbReference type="InterPro" id="IPR036576">
    <property type="entry name" value="WRKY_dom_sf"/>
</dbReference>
<reference evidence="8" key="1">
    <citation type="submission" date="2018-01" db="EMBL/GenBank/DDBJ databases">
        <authorList>
            <person name="Mao J.F."/>
        </authorList>
    </citation>
    <scope>NUCLEOTIDE SEQUENCE</scope>
    <source>
        <strain evidence="8">Huo1</strain>
        <tissue evidence="8">Leaf</tissue>
    </source>
</reference>
<comment type="caution">
    <text evidence="8">The sequence shown here is derived from an EMBL/GenBank/DDBJ whole genome shotgun (WGS) entry which is preliminary data.</text>
</comment>
<dbReference type="SUPFAM" id="SSF118290">
    <property type="entry name" value="WRKY DNA-binding domain"/>
    <property type="match status" value="1"/>
</dbReference>
<dbReference type="PROSITE" id="PS50811">
    <property type="entry name" value="WRKY"/>
    <property type="match status" value="1"/>
</dbReference>
<evidence type="ECO:0000256" key="2">
    <source>
        <dbReference type="ARBA" id="ARBA00023015"/>
    </source>
</evidence>
<keyword evidence="4" id="KW-0804">Transcription</keyword>
<dbReference type="SMART" id="SM00774">
    <property type="entry name" value="WRKY"/>
    <property type="match status" value="1"/>
</dbReference>
<feature type="domain" description="WRKY" evidence="7">
    <location>
        <begin position="37"/>
        <end position="81"/>
    </location>
</feature>
<keyword evidence="3" id="KW-0238">DNA-binding</keyword>
<dbReference type="AlphaFoldDB" id="A0A8X8X3K3"/>
<evidence type="ECO:0000256" key="1">
    <source>
        <dbReference type="ARBA" id="ARBA00004123"/>
    </source>
</evidence>
<evidence type="ECO:0000256" key="5">
    <source>
        <dbReference type="ARBA" id="ARBA00023242"/>
    </source>
</evidence>
<keyword evidence="5" id="KW-0539">Nucleus</keyword>
<feature type="region of interest" description="Disordered" evidence="6">
    <location>
        <begin position="79"/>
        <end position="139"/>
    </location>
</feature>
<evidence type="ECO:0000256" key="4">
    <source>
        <dbReference type="ARBA" id="ARBA00023163"/>
    </source>
</evidence>
<accession>A0A8X8X3K3</accession>
<evidence type="ECO:0000256" key="3">
    <source>
        <dbReference type="ARBA" id="ARBA00023125"/>
    </source>
</evidence>
<dbReference type="GO" id="GO:0003700">
    <property type="term" value="F:DNA-binding transcription factor activity"/>
    <property type="evidence" value="ECO:0007669"/>
    <property type="project" value="InterPro"/>
</dbReference>
<evidence type="ECO:0000256" key="6">
    <source>
        <dbReference type="SAM" id="MobiDB-lite"/>
    </source>
</evidence>
<dbReference type="InterPro" id="IPR044810">
    <property type="entry name" value="WRKY_plant"/>
</dbReference>
<feature type="compositionally biased region" description="Pro residues" evidence="6">
    <location>
        <begin position="117"/>
        <end position="128"/>
    </location>
</feature>
<sequence length="218" mass="23195">MEGGFDDEHDEASAATPPPENTVESPVSGDEEAYAPSPKKRGYYKCSSSKGCPARKQVERSRLDPTTLLITYSCNHNHPLPTTTKNHHHHHKPPLPMMAASSAAKTTISSSSSDTVSPPPVTSFPPAPTSSQPEVEPCPTDDGFVELAGELSWLCDVVPTTTLVVVPTWGGGQADVEFSVPIGEEDKLLFGDLGDLPESSMVFRRHRVEAPCCAGGTG</sequence>
<evidence type="ECO:0000313" key="8">
    <source>
        <dbReference type="EMBL" id="KAG6407100.1"/>
    </source>
</evidence>
<dbReference type="PANTHER" id="PTHR32096">
    <property type="entry name" value="WRKY TRANSCRIPTION FACTOR 30-RELATED-RELATED"/>
    <property type="match status" value="1"/>
</dbReference>
<name>A0A8X8X3K3_SALSN</name>
<comment type="subcellular location">
    <subcellularLocation>
        <location evidence="1">Nucleus</location>
    </subcellularLocation>
</comment>
<dbReference type="Proteomes" id="UP000298416">
    <property type="component" value="Unassembled WGS sequence"/>
</dbReference>
<gene>
    <name evidence="8" type="ORF">SASPL_130082</name>
</gene>
<organism evidence="8">
    <name type="scientific">Salvia splendens</name>
    <name type="common">Scarlet sage</name>
    <dbReference type="NCBI Taxonomy" id="180675"/>
    <lineage>
        <taxon>Eukaryota</taxon>
        <taxon>Viridiplantae</taxon>
        <taxon>Streptophyta</taxon>
        <taxon>Embryophyta</taxon>
        <taxon>Tracheophyta</taxon>
        <taxon>Spermatophyta</taxon>
        <taxon>Magnoliopsida</taxon>
        <taxon>eudicotyledons</taxon>
        <taxon>Gunneridae</taxon>
        <taxon>Pentapetalae</taxon>
        <taxon>asterids</taxon>
        <taxon>lamiids</taxon>
        <taxon>Lamiales</taxon>
        <taxon>Lamiaceae</taxon>
        <taxon>Nepetoideae</taxon>
        <taxon>Mentheae</taxon>
        <taxon>Salviinae</taxon>
        <taxon>Salvia</taxon>
        <taxon>Salvia subgen. Calosphace</taxon>
        <taxon>core Calosphace</taxon>
    </lineage>
</organism>
<evidence type="ECO:0000313" key="9">
    <source>
        <dbReference type="Proteomes" id="UP000298416"/>
    </source>
</evidence>
<proteinExistence type="predicted"/>
<dbReference type="GO" id="GO:0005634">
    <property type="term" value="C:nucleus"/>
    <property type="evidence" value="ECO:0007669"/>
    <property type="project" value="UniProtKB-SubCell"/>
</dbReference>
<dbReference type="PANTHER" id="PTHR32096:SF19">
    <property type="entry name" value="OS01G0750100 PROTEIN"/>
    <property type="match status" value="1"/>
</dbReference>
<keyword evidence="2" id="KW-0805">Transcription regulation</keyword>
<keyword evidence="9" id="KW-1185">Reference proteome</keyword>
<feature type="compositionally biased region" description="Acidic residues" evidence="6">
    <location>
        <begin position="1"/>
        <end position="10"/>
    </location>
</feature>
<dbReference type="EMBL" id="PNBA02000011">
    <property type="protein sequence ID" value="KAG6407100.1"/>
    <property type="molecule type" value="Genomic_DNA"/>
</dbReference>
<dbReference type="GO" id="GO:0000976">
    <property type="term" value="F:transcription cis-regulatory region binding"/>
    <property type="evidence" value="ECO:0007669"/>
    <property type="project" value="TreeGrafter"/>
</dbReference>
<feature type="region of interest" description="Disordered" evidence="6">
    <location>
        <begin position="1"/>
        <end position="59"/>
    </location>
</feature>
<dbReference type="Gene3D" id="2.20.25.80">
    <property type="entry name" value="WRKY domain"/>
    <property type="match status" value="1"/>
</dbReference>
<reference evidence="8" key="2">
    <citation type="submission" date="2020-08" db="EMBL/GenBank/DDBJ databases">
        <title>Plant Genome Project.</title>
        <authorList>
            <person name="Zhang R.-G."/>
        </authorList>
    </citation>
    <scope>NUCLEOTIDE SEQUENCE</scope>
    <source>
        <strain evidence="8">Huo1</strain>
        <tissue evidence="8">Leaf</tissue>
    </source>
</reference>
<feature type="compositionally biased region" description="Low complexity" evidence="6">
    <location>
        <begin position="97"/>
        <end position="116"/>
    </location>
</feature>
<protein>
    <recommendedName>
        <fullName evidence="7">WRKY domain-containing protein</fullName>
    </recommendedName>
</protein>